<protein>
    <submittedName>
        <fullName evidence="1">Uncharacterized protein</fullName>
    </submittedName>
</protein>
<accession>A0A8T1H065</accession>
<reference evidence="1" key="1">
    <citation type="submission" date="2018-05" db="EMBL/GenBank/DDBJ databases">
        <title>Effector identification in a new, highly contiguous assembly of the strawberry crown rot pathogen Phytophthora cactorum.</title>
        <authorList>
            <person name="Armitage A.D."/>
            <person name="Nellist C.F."/>
            <person name="Bates H."/>
            <person name="Vickerstaff R.J."/>
            <person name="Harrison R.J."/>
        </authorList>
    </citation>
    <scope>NUCLEOTIDE SEQUENCE</scope>
    <source>
        <strain evidence="1">P421</strain>
    </source>
</reference>
<evidence type="ECO:0000313" key="2">
    <source>
        <dbReference type="Proteomes" id="UP000760860"/>
    </source>
</evidence>
<comment type="caution">
    <text evidence="1">The sequence shown here is derived from an EMBL/GenBank/DDBJ whole genome shotgun (WGS) entry which is preliminary data.</text>
</comment>
<feature type="non-terminal residue" evidence="1">
    <location>
        <position position="40"/>
    </location>
</feature>
<proteinExistence type="predicted"/>
<dbReference type="Proteomes" id="UP000760860">
    <property type="component" value="Unassembled WGS sequence"/>
</dbReference>
<sequence>MYCSWILQRKQELLVSGEDTDLRVKASYAASEDEEATSEE</sequence>
<gene>
    <name evidence="1" type="ORF">PC129_g23428</name>
</gene>
<name>A0A8T1H065_9STRA</name>
<organism evidence="1 2">
    <name type="scientific">Phytophthora cactorum</name>
    <dbReference type="NCBI Taxonomy" id="29920"/>
    <lineage>
        <taxon>Eukaryota</taxon>
        <taxon>Sar</taxon>
        <taxon>Stramenopiles</taxon>
        <taxon>Oomycota</taxon>
        <taxon>Peronosporomycetes</taxon>
        <taxon>Peronosporales</taxon>
        <taxon>Peronosporaceae</taxon>
        <taxon>Phytophthora</taxon>
    </lineage>
</organism>
<dbReference type="AlphaFoldDB" id="A0A8T1H065"/>
<evidence type="ECO:0000313" key="1">
    <source>
        <dbReference type="EMBL" id="KAG3201767.1"/>
    </source>
</evidence>
<dbReference type="EMBL" id="RCMV01002661">
    <property type="protein sequence ID" value="KAG3201767.1"/>
    <property type="molecule type" value="Genomic_DNA"/>
</dbReference>